<name>A0AAV4KRG3_9ACTN</name>
<evidence type="ECO:0000313" key="2">
    <source>
        <dbReference type="EMBL" id="QEV35293.1"/>
    </source>
</evidence>
<reference evidence="1 4" key="1">
    <citation type="journal article" date="2014" name="Int. J. Syst. Evol. Microbiol.">
        <title>Complete genome sequence of Corynebacterium casei LMG S-19264T (=DSM 44701T), isolated from a smear-ripened cheese.</title>
        <authorList>
            <consortium name="US DOE Joint Genome Institute (JGI-PGF)"/>
            <person name="Walter F."/>
            <person name="Albersmeier A."/>
            <person name="Kalinowski J."/>
            <person name="Ruckert C."/>
        </authorList>
    </citation>
    <scope>NUCLEOTIDE SEQUENCE [LARGE SCALE GENOMIC DNA]</scope>
    <source>
        <strain evidence="1 4">JCM 4205</strain>
    </source>
</reference>
<dbReference type="EMBL" id="CP023693">
    <property type="protein sequence ID" value="QEV35293.1"/>
    <property type="molecule type" value="Genomic_DNA"/>
</dbReference>
<gene>
    <name evidence="2" type="ORF">CP977_26580</name>
    <name evidence="1" type="ORF">GCM10010497_52640</name>
</gene>
<dbReference type="Proteomes" id="UP000642014">
    <property type="component" value="Unassembled WGS sequence"/>
</dbReference>
<evidence type="ECO:0000313" key="1">
    <source>
        <dbReference type="EMBL" id="GGR42758.1"/>
    </source>
</evidence>
<dbReference type="Pfam" id="PF17963">
    <property type="entry name" value="Big_9"/>
    <property type="match status" value="1"/>
</dbReference>
<sequence>MSENWYPLTRASVFHPETPRHGGRLELYSDADPALPLAPGQRFRLMLSITPQDEPFRVYGYLLPDLFEGVLGVVRHQGLAKMESGRYATYASGSEPRTVTMTVRVADDAPEGSYFLPRIVVGVKRTEKERLVASMANSHLGFRVRRRWLAGHVMMLEPGSGFTVPADYSPLDGLRFTGSSFPARGTLFHQPGGGLTYQAAPDFLGYDSFSVEFEDDSGHRVRQEITVHVGGLGDSPGALPADA</sequence>
<evidence type="ECO:0000313" key="4">
    <source>
        <dbReference type="Proteomes" id="UP000642014"/>
    </source>
</evidence>
<dbReference type="GeneID" id="95457334"/>
<evidence type="ECO:0000313" key="3">
    <source>
        <dbReference type="Proteomes" id="UP000326029"/>
    </source>
</evidence>
<accession>A0AAV4KRG3</accession>
<dbReference type="AlphaFoldDB" id="A0AAV4KRG3"/>
<dbReference type="RefSeq" id="WP_062751716.1">
    <property type="nucleotide sequence ID" value="NZ_BMSJ01000011.1"/>
</dbReference>
<organism evidence="1 4">
    <name type="scientific">Streptomyces cinereoruber</name>
    <dbReference type="NCBI Taxonomy" id="67260"/>
    <lineage>
        <taxon>Bacteria</taxon>
        <taxon>Bacillati</taxon>
        <taxon>Actinomycetota</taxon>
        <taxon>Actinomycetes</taxon>
        <taxon>Kitasatosporales</taxon>
        <taxon>Streptomycetaceae</taxon>
        <taxon>Streptomyces</taxon>
    </lineage>
</organism>
<evidence type="ECO:0008006" key="5">
    <source>
        <dbReference type="Google" id="ProtNLM"/>
    </source>
</evidence>
<reference evidence="2 3" key="2">
    <citation type="submission" date="2017-09" db="EMBL/GenBank/DDBJ databases">
        <authorList>
            <person name="Lee N."/>
            <person name="Cho B.-K."/>
        </authorList>
    </citation>
    <scope>NUCLEOTIDE SEQUENCE [LARGE SCALE GENOMIC DNA]</scope>
    <source>
        <strain evidence="2 3">ATCC 19740</strain>
    </source>
</reference>
<dbReference type="EMBL" id="BMSJ01000011">
    <property type="protein sequence ID" value="GGR42758.1"/>
    <property type="molecule type" value="Genomic_DNA"/>
</dbReference>
<dbReference type="Proteomes" id="UP000326029">
    <property type="component" value="Chromosome"/>
</dbReference>
<protein>
    <recommendedName>
        <fullName evidence="5">Acetoacetate decarboxylase</fullName>
    </recommendedName>
</protein>
<keyword evidence="3" id="KW-1185">Reference proteome</keyword>
<proteinExistence type="predicted"/>
<reference evidence="1" key="3">
    <citation type="submission" date="2023-08" db="EMBL/GenBank/DDBJ databases">
        <authorList>
            <person name="Sun Q."/>
            <person name="Ohkuma M."/>
        </authorList>
    </citation>
    <scope>NUCLEOTIDE SEQUENCE</scope>
    <source>
        <strain evidence="1">JCM 4205</strain>
    </source>
</reference>